<name>A0ABN6PJ43_9BURK</name>
<evidence type="ECO:0000256" key="2">
    <source>
        <dbReference type="PROSITE-ProRule" id="PRU00169"/>
    </source>
</evidence>
<dbReference type="InterPro" id="IPR011006">
    <property type="entry name" value="CheY-like_superfamily"/>
</dbReference>
<dbReference type="EMBL" id="AP025730">
    <property type="protein sequence ID" value="BDI03477.1"/>
    <property type="molecule type" value="Genomic_DNA"/>
</dbReference>
<dbReference type="SUPFAM" id="SSF52172">
    <property type="entry name" value="CheY-like"/>
    <property type="match status" value="1"/>
</dbReference>
<evidence type="ECO:0000313" key="5">
    <source>
        <dbReference type="Proteomes" id="UP001057498"/>
    </source>
</evidence>
<evidence type="ECO:0000259" key="3">
    <source>
        <dbReference type="PROSITE" id="PS50110"/>
    </source>
</evidence>
<reference evidence="4" key="1">
    <citation type="submission" date="2022-04" db="EMBL/GenBank/DDBJ databases">
        <title>Whole genome sequence of Sphaerotilus sp. FB-5.</title>
        <authorList>
            <person name="Takeda M."/>
            <person name="Narihara S."/>
            <person name="Akimoto M."/>
            <person name="Akimoto R."/>
            <person name="Nishiyashiki S."/>
            <person name="Murakami T."/>
        </authorList>
    </citation>
    <scope>NUCLEOTIDE SEQUENCE</scope>
    <source>
        <strain evidence="4">FB-5</strain>
    </source>
</reference>
<feature type="domain" description="Response regulatory" evidence="3">
    <location>
        <begin position="15"/>
        <end position="135"/>
    </location>
</feature>
<dbReference type="PROSITE" id="PS50110">
    <property type="entry name" value="RESPONSE_REGULATORY"/>
    <property type="match status" value="1"/>
</dbReference>
<feature type="modified residue" description="4-aspartylphosphate" evidence="2">
    <location>
        <position position="64"/>
    </location>
</feature>
<evidence type="ECO:0000256" key="1">
    <source>
        <dbReference type="ARBA" id="ARBA00023125"/>
    </source>
</evidence>
<dbReference type="RefSeq" id="WP_251971764.1">
    <property type="nucleotide sequence ID" value="NZ_AP025730.1"/>
</dbReference>
<accession>A0ABN6PJ43</accession>
<organism evidence="4 5">
    <name type="scientific">Sphaerotilus microaerophilus</name>
    <dbReference type="NCBI Taxonomy" id="2914710"/>
    <lineage>
        <taxon>Bacteria</taxon>
        <taxon>Pseudomonadati</taxon>
        <taxon>Pseudomonadota</taxon>
        <taxon>Betaproteobacteria</taxon>
        <taxon>Burkholderiales</taxon>
        <taxon>Sphaerotilaceae</taxon>
        <taxon>Sphaerotilus</taxon>
    </lineage>
</organism>
<dbReference type="Gene3D" id="3.40.50.2300">
    <property type="match status" value="1"/>
</dbReference>
<dbReference type="Proteomes" id="UP001057498">
    <property type="component" value="Chromosome"/>
</dbReference>
<dbReference type="InterPro" id="IPR036388">
    <property type="entry name" value="WH-like_DNA-bd_sf"/>
</dbReference>
<dbReference type="SUPFAM" id="SSF46894">
    <property type="entry name" value="C-terminal effector domain of the bipartite response regulators"/>
    <property type="match status" value="1"/>
</dbReference>
<keyword evidence="2" id="KW-0597">Phosphoprotein</keyword>
<proteinExistence type="predicted"/>
<dbReference type="InterPro" id="IPR001789">
    <property type="entry name" value="Sig_transdc_resp-reg_receiver"/>
</dbReference>
<keyword evidence="1" id="KW-0238">DNA-binding</keyword>
<protein>
    <recommendedName>
        <fullName evidence="3">Response regulatory domain-containing protein</fullName>
    </recommendedName>
</protein>
<sequence length="325" mass="36417">MTESARPSDPACQPMVHVLDDYADFRDGLVYSLQAHGLEARGHPSGEAFFDAYRWGWRGIITLDIDFEPPGAASGLQIFDRLLALRCPMPVIFLTGPHGHDVRLAVSQVTRRADVDFYAKQTAPAELRAAIGRAMAREPLLRERAEQERRLLQIVVAELTPAEREVLSRVLRGQTNYGIARELCKEEGVVELQRASGLRKVLGERRTPQALVEELKPLIDAQGASDLVDLARRELRARRALLSPLQQSLLEAALAGRSDVQIARQLGWHDEADRERRWRPRVQEALDDALALLQARSVAQLRRWLAWLDQRHPADPGDPDPPGDG</sequence>
<keyword evidence="5" id="KW-1185">Reference proteome</keyword>
<dbReference type="Gene3D" id="1.10.10.10">
    <property type="entry name" value="Winged helix-like DNA-binding domain superfamily/Winged helix DNA-binding domain"/>
    <property type="match status" value="1"/>
</dbReference>
<evidence type="ECO:0000313" key="4">
    <source>
        <dbReference type="EMBL" id="BDI03477.1"/>
    </source>
</evidence>
<gene>
    <name evidence="4" type="ORF">CATMQ487_04470</name>
</gene>
<dbReference type="InterPro" id="IPR016032">
    <property type="entry name" value="Sig_transdc_resp-reg_C-effctor"/>
</dbReference>